<dbReference type="CDD" id="cd00130">
    <property type="entry name" value="PAS"/>
    <property type="match status" value="1"/>
</dbReference>
<dbReference type="InterPro" id="IPR043128">
    <property type="entry name" value="Rev_trsase/Diguanyl_cyclase"/>
</dbReference>
<feature type="coiled-coil region" evidence="1">
    <location>
        <begin position="120"/>
        <end position="147"/>
    </location>
</feature>
<evidence type="ECO:0000259" key="5">
    <source>
        <dbReference type="PROSITE" id="PS50887"/>
    </source>
</evidence>
<dbReference type="SMART" id="SM00091">
    <property type="entry name" value="PAS"/>
    <property type="match status" value="1"/>
</dbReference>
<dbReference type="SMART" id="SM00267">
    <property type="entry name" value="GGDEF"/>
    <property type="match status" value="1"/>
</dbReference>
<dbReference type="eggNOG" id="COG5001">
    <property type="taxonomic scope" value="Bacteria"/>
</dbReference>
<dbReference type="Gene3D" id="3.20.20.450">
    <property type="entry name" value="EAL domain"/>
    <property type="match status" value="1"/>
</dbReference>
<dbReference type="NCBIfam" id="TIGR00254">
    <property type="entry name" value="GGDEF"/>
    <property type="match status" value="1"/>
</dbReference>
<dbReference type="SUPFAM" id="SSF141868">
    <property type="entry name" value="EAL domain-like"/>
    <property type="match status" value="1"/>
</dbReference>
<dbReference type="InterPro" id="IPR000700">
    <property type="entry name" value="PAS-assoc_C"/>
</dbReference>
<organism evidence="6 7">
    <name type="scientific">Actinokineospora spheciospongiae</name>
    <dbReference type="NCBI Taxonomy" id="909613"/>
    <lineage>
        <taxon>Bacteria</taxon>
        <taxon>Bacillati</taxon>
        <taxon>Actinomycetota</taxon>
        <taxon>Actinomycetes</taxon>
        <taxon>Pseudonocardiales</taxon>
        <taxon>Pseudonocardiaceae</taxon>
        <taxon>Actinokineospora</taxon>
    </lineage>
</organism>
<feature type="domain" description="PAS" evidence="2">
    <location>
        <begin position="137"/>
        <end position="206"/>
    </location>
</feature>
<evidence type="ECO:0000259" key="2">
    <source>
        <dbReference type="PROSITE" id="PS50112"/>
    </source>
</evidence>
<dbReference type="SUPFAM" id="SSF55073">
    <property type="entry name" value="Nucleotide cyclase"/>
    <property type="match status" value="1"/>
</dbReference>
<dbReference type="InterPro" id="IPR035919">
    <property type="entry name" value="EAL_sf"/>
</dbReference>
<dbReference type="InterPro" id="IPR001633">
    <property type="entry name" value="EAL_dom"/>
</dbReference>
<dbReference type="InterPro" id="IPR035965">
    <property type="entry name" value="PAS-like_dom_sf"/>
</dbReference>
<dbReference type="Proteomes" id="UP000019277">
    <property type="component" value="Unassembled WGS sequence"/>
</dbReference>
<dbReference type="EMBL" id="AYXG01000138">
    <property type="protein sequence ID" value="EWC60934.1"/>
    <property type="molecule type" value="Genomic_DNA"/>
</dbReference>
<accession>W7J469</accession>
<dbReference type="PANTHER" id="PTHR44757:SF2">
    <property type="entry name" value="BIOFILM ARCHITECTURE MAINTENANCE PROTEIN MBAA"/>
    <property type="match status" value="1"/>
</dbReference>
<dbReference type="NCBIfam" id="TIGR00229">
    <property type="entry name" value="sensory_box"/>
    <property type="match status" value="1"/>
</dbReference>
<evidence type="ECO:0000313" key="7">
    <source>
        <dbReference type="Proteomes" id="UP000019277"/>
    </source>
</evidence>
<feature type="domain" description="GGDEF" evidence="5">
    <location>
        <begin position="291"/>
        <end position="424"/>
    </location>
</feature>
<dbReference type="InterPro" id="IPR029787">
    <property type="entry name" value="Nucleotide_cyclase"/>
</dbReference>
<proteinExistence type="predicted"/>
<dbReference type="PROSITE" id="PS50883">
    <property type="entry name" value="EAL"/>
    <property type="match status" value="1"/>
</dbReference>
<protein>
    <submittedName>
        <fullName evidence="6">Diguanylate cyclase/phosphodiesterase (GGDEF &amp; EAL domain) with PAS/PAC sensor(S)</fullName>
    </submittedName>
</protein>
<dbReference type="PROSITE" id="PS50113">
    <property type="entry name" value="PAC"/>
    <property type="match status" value="1"/>
</dbReference>
<dbReference type="OrthoDB" id="23692at2"/>
<dbReference type="InterPro" id="IPR000160">
    <property type="entry name" value="GGDEF_dom"/>
</dbReference>
<dbReference type="CDD" id="cd01949">
    <property type="entry name" value="GGDEF"/>
    <property type="match status" value="1"/>
</dbReference>
<evidence type="ECO:0000256" key="1">
    <source>
        <dbReference type="SAM" id="Coils"/>
    </source>
</evidence>
<evidence type="ECO:0000259" key="4">
    <source>
        <dbReference type="PROSITE" id="PS50883"/>
    </source>
</evidence>
<keyword evidence="7" id="KW-1185">Reference proteome</keyword>
<feature type="domain" description="EAL" evidence="4">
    <location>
        <begin position="433"/>
        <end position="667"/>
    </location>
</feature>
<feature type="domain" description="PAC" evidence="3">
    <location>
        <begin position="211"/>
        <end position="263"/>
    </location>
</feature>
<dbReference type="Pfam" id="PF00563">
    <property type="entry name" value="EAL"/>
    <property type="match status" value="1"/>
</dbReference>
<evidence type="ECO:0000259" key="3">
    <source>
        <dbReference type="PROSITE" id="PS50113"/>
    </source>
</evidence>
<dbReference type="InterPro" id="IPR000014">
    <property type="entry name" value="PAS"/>
</dbReference>
<dbReference type="InterPro" id="IPR001610">
    <property type="entry name" value="PAC"/>
</dbReference>
<comment type="caution">
    <text evidence="6">The sequence shown here is derived from an EMBL/GenBank/DDBJ whole genome shotgun (WGS) entry which is preliminary data.</text>
</comment>
<gene>
    <name evidence="6" type="ORF">UO65_3753</name>
</gene>
<dbReference type="Pfam" id="PF08448">
    <property type="entry name" value="PAS_4"/>
    <property type="match status" value="1"/>
</dbReference>
<dbReference type="AlphaFoldDB" id="W7J469"/>
<dbReference type="Gene3D" id="3.30.70.270">
    <property type="match status" value="1"/>
</dbReference>
<dbReference type="PROSITE" id="PS50112">
    <property type="entry name" value="PAS"/>
    <property type="match status" value="1"/>
</dbReference>
<name>W7J469_9PSEU</name>
<keyword evidence="1" id="KW-0175">Coiled coil</keyword>
<dbReference type="RefSeq" id="WP_052021328.1">
    <property type="nucleotide sequence ID" value="NZ_AYXG01000138.1"/>
</dbReference>
<sequence>MTSPPRAELAVGWATALSALVFVPTPHEDVEAELGALLDDLLGHARAGDHVAAAGIGARLVDAGFATADCLRVSLPLLRRALTALPELDDDAVAEAVAAVAVGFTEASRERVFTEQRGLRESLLHRREDAERELAAVEERFEAVFAAAVQGMVLSTPDGRVLRANEALEVVLEHPAGTLPGTVADLFHPEDRAYLLDRYAELVAGDCARVDEQRTRFLGRDGEPVWVRVVVLPLRDRDGATTGLVTMVGDLTDLHLLEHKMSFQDTHDPLTGLPNRDAFVGRLEEALETGAELSVLHLGLDDLAVVNDGLGRAAGDRVLREVANRLESVVEGRGAAVARIGGDEFAVLLPHTPTTRVGDLPAEINDALAEPTYVAGGGTAASATIAVARLPARGTRPEELLAATDAELRALKAQGKRQWGLVDADENARRREHHRLAASIPGAWESGELSVEFERVLAVPSGEVTAARALLRWDHPDHGPLDDARCRALLADTGLGVPLGHWVLERALDADLGGVPPYLELTVEQAADPDLVAAVGRVLTAGGSLELGLPVAALCEVDSPAEENLGVLVDLGVRTVLTGFGRTRGDLACLEDLGALRAVSLDATVVGRVAGADGSSMFVRAVRDLVPMVRDTGRSVIAGGITDAAQLDWWVSVGVDRAFGPHLGGVR</sequence>
<dbReference type="PROSITE" id="PS50887">
    <property type="entry name" value="GGDEF"/>
    <property type="match status" value="1"/>
</dbReference>
<reference evidence="6 7" key="1">
    <citation type="journal article" date="2014" name="Genome Announc.">
        <title>Draft Genome Sequence of the Antitrypanosomally Active Sponge-Associated Bacterium Actinokineospora sp. Strain EG49.</title>
        <authorList>
            <person name="Harjes J."/>
            <person name="Ryu T."/>
            <person name="Abdelmohsen U.R."/>
            <person name="Moitinho-Silva L."/>
            <person name="Horn H."/>
            <person name="Ravasi T."/>
            <person name="Hentschel U."/>
        </authorList>
    </citation>
    <scope>NUCLEOTIDE SEQUENCE [LARGE SCALE GENOMIC DNA]</scope>
    <source>
        <strain evidence="6 7">EG49</strain>
    </source>
</reference>
<dbReference type="Gene3D" id="3.30.450.20">
    <property type="entry name" value="PAS domain"/>
    <property type="match status" value="1"/>
</dbReference>
<dbReference type="Pfam" id="PF00990">
    <property type="entry name" value="GGDEF"/>
    <property type="match status" value="1"/>
</dbReference>
<dbReference type="PANTHER" id="PTHR44757">
    <property type="entry name" value="DIGUANYLATE CYCLASE DGCP"/>
    <property type="match status" value="1"/>
</dbReference>
<dbReference type="SUPFAM" id="SSF55785">
    <property type="entry name" value="PYP-like sensor domain (PAS domain)"/>
    <property type="match status" value="1"/>
</dbReference>
<evidence type="ECO:0000313" key="6">
    <source>
        <dbReference type="EMBL" id="EWC60934.1"/>
    </source>
</evidence>
<dbReference type="SMART" id="SM00052">
    <property type="entry name" value="EAL"/>
    <property type="match status" value="1"/>
</dbReference>
<dbReference type="InterPro" id="IPR052155">
    <property type="entry name" value="Biofilm_reg_signaling"/>
</dbReference>
<dbReference type="STRING" id="909613.UO65_3753"/>
<dbReference type="SMART" id="SM00086">
    <property type="entry name" value="PAC"/>
    <property type="match status" value="1"/>
</dbReference>
<dbReference type="InterPro" id="IPR013656">
    <property type="entry name" value="PAS_4"/>
</dbReference>